<evidence type="ECO:0000256" key="2">
    <source>
        <dbReference type="SAM" id="Phobius"/>
    </source>
</evidence>
<feature type="transmembrane region" description="Helical" evidence="2">
    <location>
        <begin position="88"/>
        <end position="111"/>
    </location>
</feature>
<feature type="transmembrane region" description="Helical" evidence="2">
    <location>
        <begin position="12"/>
        <end position="34"/>
    </location>
</feature>
<keyword evidence="4" id="KW-1185">Reference proteome</keyword>
<dbReference type="EMBL" id="BSPC01000011">
    <property type="protein sequence ID" value="GLS18280.1"/>
    <property type="molecule type" value="Genomic_DNA"/>
</dbReference>
<evidence type="ECO:0000256" key="1">
    <source>
        <dbReference type="SAM" id="MobiDB-lite"/>
    </source>
</evidence>
<evidence type="ECO:0000313" key="4">
    <source>
        <dbReference type="Proteomes" id="UP001156882"/>
    </source>
</evidence>
<dbReference type="Pfam" id="PF04186">
    <property type="entry name" value="FxsA"/>
    <property type="match status" value="1"/>
</dbReference>
<evidence type="ECO:0000313" key="3">
    <source>
        <dbReference type="EMBL" id="GLS18280.1"/>
    </source>
</evidence>
<dbReference type="PANTHER" id="PTHR35335:SF1">
    <property type="entry name" value="UPF0716 PROTEIN FXSA"/>
    <property type="match status" value="1"/>
</dbReference>
<feature type="region of interest" description="Disordered" evidence="1">
    <location>
        <begin position="122"/>
        <end position="151"/>
    </location>
</feature>
<keyword evidence="2" id="KW-0472">Membrane</keyword>
<accession>A0ABQ6CHF1</accession>
<reference evidence="4" key="1">
    <citation type="journal article" date="2019" name="Int. J. Syst. Evol. Microbiol.">
        <title>The Global Catalogue of Microorganisms (GCM) 10K type strain sequencing project: providing services to taxonomists for standard genome sequencing and annotation.</title>
        <authorList>
            <consortium name="The Broad Institute Genomics Platform"/>
            <consortium name="The Broad Institute Genome Sequencing Center for Infectious Disease"/>
            <person name="Wu L."/>
            <person name="Ma J."/>
        </authorList>
    </citation>
    <scope>NUCLEOTIDE SEQUENCE [LARGE SCALE GENOMIC DNA]</scope>
    <source>
        <strain evidence="4">NBRC 101365</strain>
    </source>
</reference>
<keyword evidence="2" id="KW-1133">Transmembrane helix</keyword>
<dbReference type="Proteomes" id="UP001156882">
    <property type="component" value="Unassembled WGS sequence"/>
</dbReference>
<dbReference type="InterPro" id="IPR007313">
    <property type="entry name" value="FxsA"/>
</dbReference>
<protein>
    <submittedName>
        <fullName evidence="3">Membrane protein FxsA</fullName>
    </submittedName>
</protein>
<dbReference type="NCBIfam" id="NF008528">
    <property type="entry name" value="PRK11463.1-2"/>
    <property type="match status" value="1"/>
</dbReference>
<organism evidence="3 4">
    <name type="scientific">Labrys miyagiensis</name>
    <dbReference type="NCBI Taxonomy" id="346912"/>
    <lineage>
        <taxon>Bacteria</taxon>
        <taxon>Pseudomonadati</taxon>
        <taxon>Pseudomonadota</taxon>
        <taxon>Alphaproteobacteria</taxon>
        <taxon>Hyphomicrobiales</taxon>
        <taxon>Xanthobacteraceae</taxon>
        <taxon>Labrys</taxon>
    </lineage>
</organism>
<proteinExistence type="predicted"/>
<sequence>MIARSFNVPASWAWLGLAGLAILPFAELTAFFWVASRVGLPLALIALVATSFIGVSLLRRQGTAAFSRLMRALQGGEPTGAARESMMVALGGVLMIIPGFVTDVIGFALILPSLFKQWQEGSPVTPRTRPGATSADPKVIDLDKDEWKPVD</sequence>
<dbReference type="RefSeq" id="WP_284311100.1">
    <property type="nucleotide sequence ID" value="NZ_BSPC01000011.1"/>
</dbReference>
<gene>
    <name evidence="3" type="primary">fxsA</name>
    <name evidence="3" type="ORF">GCM10007874_12970</name>
</gene>
<name>A0ABQ6CHF1_9HYPH</name>
<feature type="compositionally biased region" description="Basic and acidic residues" evidence="1">
    <location>
        <begin position="138"/>
        <end position="151"/>
    </location>
</feature>
<dbReference type="PANTHER" id="PTHR35335">
    <property type="entry name" value="UPF0716 PROTEIN FXSA"/>
    <property type="match status" value="1"/>
</dbReference>
<keyword evidence="2" id="KW-0812">Transmembrane</keyword>
<feature type="transmembrane region" description="Helical" evidence="2">
    <location>
        <begin position="40"/>
        <end position="58"/>
    </location>
</feature>
<comment type="caution">
    <text evidence="3">The sequence shown here is derived from an EMBL/GenBank/DDBJ whole genome shotgun (WGS) entry which is preliminary data.</text>
</comment>